<dbReference type="AlphaFoldDB" id="X1CPA8"/>
<proteinExistence type="predicted"/>
<gene>
    <name evidence="1" type="ORF">S01H4_59587</name>
</gene>
<evidence type="ECO:0000313" key="1">
    <source>
        <dbReference type="EMBL" id="GAH09622.1"/>
    </source>
</evidence>
<accession>X1CPA8</accession>
<sequence length="76" mass="9131">MIESGHIEIKDDKVIFVYHKLPIEWLQKQTSDKWNRTQKEGIKAIKKYEASKRSVEVSNVTKKLKKWYYDIIGIDY</sequence>
<comment type="caution">
    <text evidence="1">The sequence shown here is derived from an EMBL/GenBank/DDBJ whole genome shotgun (WGS) entry which is preliminary data.</text>
</comment>
<name>X1CPA8_9ZZZZ</name>
<protein>
    <submittedName>
        <fullName evidence="1">Uncharacterized protein</fullName>
    </submittedName>
</protein>
<reference evidence="1" key="1">
    <citation type="journal article" date="2014" name="Front. Microbiol.">
        <title>High frequency of phylogenetically diverse reductive dehalogenase-homologous genes in deep subseafloor sedimentary metagenomes.</title>
        <authorList>
            <person name="Kawai M."/>
            <person name="Futagami T."/>
            <person name="Toyoda A."/>
            <person name="Takaki Y."/>
            <person name="Nishi S."/>
            <person name="Hori S."/>
            <person name="Arai W."/>
            <person name="Tsubouchi T."/>
            <person name="Morono Y."/>
            <person name="Uchiyama I."/>
            <person name="Ito T."/>
            <person name="Fujiyama A."/>
            <person name="Inagaki F."/>
            <person name="Takami H."/>
        </authorList>
    </citation>
    <scope>NUCLEOTIDE SEQUENCE</scope>
    <source>
        <strain evidence="1">Expedition CK06-06</strain>
    </source>
</reference>
<feature type="non-terminal residue" evidence="1">
    <location>
        <position position="76"/>
    </location>
</feature>
<dbReference type="EMBL" id="BART01034970">
    <property type="protein sequence ID" value="GAH09622.1"/>
    <property type="molecule type" value="Genomic_DNA"/>
</dbReference>
<organism evidence="1">
    <name type="scientific">marine sediment metagenome</name>
    <dbReference type="NCBI Taxonomy" id="412755"/>
    <lineage>
        <taxon>unclassified sequences</taxon>
        <taxon>metagenomes</taxon>
        <taxon>ecological metagenomes</taxon>
    </lineage>
</organism>